<organism evidence="4 5">
    <name type="scientific">Hyphodiscus hymeniophilus</name>
    <dbReference type="NCBI Taxonomy" id="353542"/>
    <lineage>
        <taxon>Eukaryota</taxon>
        <taxon>Fungi</taxon>
        <taxon>Dikarya</taxon>
        <taxon>Ascomycota</taxon>
        <taxon>Pezizomycotina</taxon>
        <taxon>Leotiomycetes</taxon>
        <taxon>Helotiales</taxon>
        <taxon>Hyphodiscaceae</taxon>
        <taxon>Hyphodiscus</taxon>
    </lineage>
</organism>
<keyword evidence="2" id="KW-0539">Nucleus</keyword>
<dbReference type="GO" id="GO:0003677">
    <property type="term" value="F:DNA binding"/>
    <property type="evidence" value="ECO:0007669"/>
    <property type="project" value="InterPro"/>
</dbReference>
<feature type="compositionally biased region" description="Basic residues" evidence="3">
    <location>
        <begin position="873"/>
        <end position="883"/>
    </location>
</feature>
<sequence>MAHKERDVGSEERPSERRHRTKGEKDSSRAHKSSRSTKPKIIDPATGEPVKSSHRRRKDKDRENDLESDPSNSMADLVPELARTASAPGTISRSSLPYPSFNKAYSKEAVNSREDFGTSAKKTNPFTPESTDLGSDEKRRSKSVDNTAPRAANVMKDGRPPSPPDTEFSQFSHLSQQRKATPTRMTRLQEDEETESRPSSRNSFFSRTKKDDRSKVSTKSKGSKASTAVKSPRKAEHTPNEEDTAREGHDKNEDIGSRVDSNVTSVAPEKIQPEPAAPRPAPLDTYSSPDSAQDSSPRTPTQTPQFPPPSAVEIKPSPSPFIHFDIPEKESSAYDSPQPPPPPPPPTVPINIPQVDYLMQNGGLPRLAPKTLLSGVSTFTRQGTTQAAGPVPSEIERIFGPFYNVLDQYETVINKNGSIAVATGYRSVARRLLDRLENVFNRDLSSEGCFCFMCQNVDPTEHEGSRGLGWGEVLEWVSNRRELPLWPAFDFATLGVKAADELAGLGISGHHRNASDPVRPGSPVKIDPDIAEEYRDHFLQQSKKTKMAVNRWLSSCPQTAATPPQEVDDETLSFAILTHLDQTHRPLFNTLISGSTVLQPVTRAPTPLRKPRSDFMVKTVQSLQRLYRLPLPPRDPEAAVYLLKNPHIHNLLATLSGISVSEWEILTSGRFDGFLWSGAESEMASPAASRGPTPSNAPPLRSPMSPGIRQATGSRTTTPFSPMRGQAFSPALGSNGFPISRGPTPFSNRHPVSNDEETEIAILAEIEREIYQGMEILEDAFEGLHRKAEMVRRALRERGAGLSISLQSRRTSHPDIISGWTPVPPPAGLGPGYERPAWGDGGSELNSESDWDPGDEMMSEIAPDDSASNISSSRHRRPKRRNERRTPALVEEEDED</sequence>
<protein>
    <recommendedName>
        <fullName evidence="6">5-Methylcytosine G/T mismatch-specific DNA glycosylase</fullName>
    </recommendedName>
</protein>
<feature type="region of interest" description="Disordered" evidence="3">
    <location>
        <begin position="1"/>
        <end position="325"/>
    </location>
</feature>
<feature type="compositionally biased region" description="Acidic residues" evidence="3">
    <location>
        <begin position="847"/>
        <end position="858"/>
    </location>
</feature>
<name>A0A9P6VLP6_9HELO</name>
<feature type="region of interest" description="Disordered" evidence="3">
    <location>
        <begin position="813"/>
        <end position="896"/>
    </location>
</feature>
<feature type="compositionally biased region" description="Polar residues" evidence="3">
    <location>
        <begin position="711"/>
        <end position="720"/>
    </location>
</feature>
<dbReference type="AlphaFoldDB" id="A0A9P6VLP6"/>
<proteinExistence type="predicted"/>
<comment type="caution">
    <text evidence="4">The sequence shown here is derived from an EMBL/GenBank/DDBJ whole genome shotgun (WGS) entry which is preliminary data.</text>
</comment>
<dbReference type="OrthoDB" id="5373744at2759"/>
<evidence type="ECO:0000256" key="2">
    <source>
        <dbReference type="ARBA" id="ARBA00023242"/>
    </source>
</evidence>
<comment type="subcellular location">
    <subcellularLocation>
        <location evidence="1">Nucleus</location>
    </subcellularLocation>
</comment>
<evidence type="ECO:0000256" key="1">
    <source>
        <dbReference type="ARBA" id="ARBA00004123"/>
    </source>
</evidence>
<feature type="compositionally biased region" description="Polar residues" evidence="3">
    <location>
        <begin position="120"/>
        <end position="133"/>
    </location>
</feature>
<feature type="compositionally biased region" description="Low complexity" evidence="3">
    <location>
        <begin position="293"/>
        <end position="304"/>
    </location>
</feature>
<reference evidence="4" key="1">
    <citation type="submission" date="2019-07" db="EMBL/GenBank/DDBJ databases">
        <title>Hyphodiscus hymeniophilus genome sequencing and assembly.</title>
        <authorList>
            <person name="Kramer G."/>
            <person name="Nodwell J."/>
        </authorList>
    </citation>
    <scope>NUCLEOTIDE SEQUENCE</scope>
    <source>
        <strain evidence="4">ATCC 34498</strain>
    </source>
</reference>
<evidence type="ECO:0008006" key="6">
    <source>
        <dbReference type="Google" id="ProtNLM"/>
    </source>
</evidence>
<evidence type="ECO:0000256" key="3">
    <source>
        <dbReference type="SAM" id="MobiDB-lite"/>
    </source>
</evidence>
<feature type="compositionally biased region" description="Low complexity" evidence="3">
    <location>
        <begin position="197"/>
        <end position="206"/>
    </location>
</feature>
<dbReference type="Proteomes" id="UP000785200">
    <property type="component" value="Unassembled WGS sequence"/>
</dbReference>
<evidence type="ECO:0000313" key="5">
    <source>
        <dbReference type="Proteomes" id="UP000785200"/>
    </source>
</evidence>
<keyword evidence="5" id="KW-1185">Reference proteome</keyword>
<gene>
    <name evidence="4" type="ORF">D0Z07_3236</name>
</gene>
<feature type="compositionally biased region" description="Basic and acidic residues" evidence="3">
    <location>
        <begin position="233"/>
        <end position="257"/>
    </location>
</feature>
<dbReference type="GO" id="GO:0005634">
    <property type="term" value="C:nucleus"/>
    <property type="evidence" value="ECO:0007669"/>
    <property type="project" value="UniProtKB-SubCell"/>
</dbReference>
<dbReference type="InterPro" id="IPR045138">
    <property type="entry name" value="MeCP2/MBD4"/>
</dbReference>
<accession>A0A9P6VLP6</accession>
<evidence type="ECO:0000313" key="4">
    <source>
        <dbReference type="EMBL" id="KAG0650333.1"/>
    </source>
</evidence>
<dbReference type="EMBL" id="VNKQ01000006">
    <property type="protein sequence ID" value="KAG0650333.1"/>
    <property type="molecule type" value="Genomic_DNA"/>
</dbReference>
<feature type="compositionally biased region" description="Basic and acidic residues" evidence="3">
    <location>
        <begin position="1"/>
        <end position="15"/>
    </location>
</feature>
<feature type="compositionally biased region" description="Polar residues" evidence="3">
    <location>
        <begin position="167"/>
        <end position="186"/>
    </location>
</feature>
<dbReference type="PANTHER" id="PTHR15074:SF5">
    <property type="entry name" value="5-METHYLCYTOSINE G_T MISMATCH-SPECIFIC DNA GLYCOSYLASE"/>
    <property type="match status" value="1"/>
</dbReference>
<dbReference type="PANTHER" id="PTHR15074">
    <property type="entry name" value="METHYL-CPG-BINDING PROTEIN"/>
    <property type="match status" value="1"/>
</dbReference>
<feature type="region of interest" description="Disordered" evidence="3">
    <location>
        <begin position="684"/>
        <end position="722"/>
    </location>
</feature>
<feature type="compositionally biased region" description="Polar residues" evidence="3">
    <location>
        <begin position="87"/>
        <end position="97"/>
    </location>
</feature>